<evidence type="ECO:0000256" key="3">
    <source>
        <dbReference type="PROSITE-ProRule" id="PRU00221"/>
    </source>
</evidence>
<dbReference type="InterPro" id="IPR015943">
    <property type="entry name" value="WD40/YVTN_repeat-like_dom_sf"/>
</dbReference>
<dbReference type="InterPro" id="IPR001680">
    <property type="entry name" value="WD40_rpt"/>
</dbReference>
<dbReference type="PROSITE" id="PS50294">
    <property type="entry name" value="WD_REPEATS_REGION"/>
    <property type="match status" value="4"/>
</dbReference>
<dbReference type="Pfam" id="PF00400">
    <property type="entry name" value="WD40"/>
    <property type="match status" value="5"/>
</dbReference>
<proteinExistence type="predicted"/>
<dbReference type="AlphaFoldDB" id="A0A1R2AN43"/>
<evidence type="ECO:0000313" key="5">
    <source>
        <dbReference type="Proteomes" id="UP000187209"/>
    </source>
</evidence>
<dbReference type="PANTHER" id="PTHR19848">
    <property type="entry name" value="WD40 REPEAT PROTEIN"/>
    <property type="match status" value="1"/>
</dbReference>
<evidence type="ECO:0000313" key="4">
    <source>
        <dbReference type="EMBL" id="OMJ65953.1"/>
    </source>
</evidence>
<reference evidence="4 5" key="1">
    <citation type="submission" date="2016-11" db="EMBL/GenBank/DDBJ databases">
        <title>The macronuclear genome of Stentor coeruleus: a giant cell with tiny introns.</title>
        <authorList>
            <person name="Slabodnick M."/>
            <person name="Ruby J.G."/>
            <person name="Reiff S.B."/>
            <person name="Swart E.C."/>
            <person name="Gosai S."/>
            <person name="Prabakaran S."/>
            <person name="Witkowska E."/>
            <person name="Larue G.E."/>
            <person name="Fisher S."/>
            <person name="Freeman R.M."/>
            <person name="Gunawardena J."/>
            <person name="Chu W."/>
            <person name="Stover N.A."/>
            <person name="Gregory B.D."/>
            <person name="Nowacki M."/>
            <person name="Derisi J."/>
            <person name="Roy S.W."/>
            <person name="Marshall W.F."/>
            <person name="Sood P."/>
        </authorList>
    </citation>
    <scope>NUCLEOTIDE SEQUENCE [LARGE SCALE GENOMIC DNA]</scope>
    <source>
        <strain evidence="4">WM001</strain>
    </source>
</reference>
<dbReference type="InterPro" id="IPR011047">
    <property type="entry name" value="Quinoprotein_ADH-like_sf"/>
</dbReference>
<evidence type="ECO:0000256" key="2">
    <source>
        <dbReference type="ARBA" id="ARBA00022737"/>
    </source>
</evidence>
<dbReference type="SMART" id="SM00320">
    <property type="entry name" value="WD40"/>
    <property type="match status" value="8"/>
</dbReference>
<protein>
    <recommendedName>
        <fullName evidence="6">Anaphase-promoting complex subunit 4 WD40 domain-containing protein</fullName>
    </recommendedName>
</protein>
<keyword evidence="1 3" id="KW-0853">WD repeat</keyword>
<feature type="repeat" description="WD" evidence="3">
    <location>
        <begin position="203"/>
        <end position="244"/>
    </location>
</feature>
<dbReference type="SUPFAM" id="SSF50978">
    <property type="entry name" value="WD40 repeat-like"/>
    <property type="match status" value="1"/>
</dbReference>
<dbReference type="PROSITE" id="PS50082">
    <property type="entry name" value="WD_REPEATS_2"/>
    <property type="match status" value="4"/>
</dbReference>
<feature type="repeat" description="WD" evidence="3">
    <location>
        <begin position="611"/>
        <end position="652"/>
    </location>
</feature>
<dbReference type="InterPro" id="IPR036322">
    <property type="entry name" value="WD40_repeat_dom_sf"/>
</dbReference>
<dbReference type="Gene3D" id="2.130.10.10">
    <property type="entry name" value="YVTN repeat-like/Quinoprotein amine dehydrogenase"/>
    <property type="match status" value="4"/>
</dbReference>
<dbReference type="PANTHER" id="PTHR19848:SF8">
    <property type="entry name" value="F-BOX AND WD REPEAT DOMAIN CONTAINING 7"/>
    <property type="match status" value="1"/>
</dbReference>
<keyword evidence="2" id="KW-0677">Repeat</keyword>
<dbReference type="OrthoDB" id="7832001at2759"/>
<comment type="caution">
    <text evidence="4">The sequence shown here is derived from an EMBL/GenBank/DDBJ whole genome shotgun (WGS) entry which is preliminary data.</text>
</comment>
<evidence type="ECO:0008006" key="6">
    <source>
        <dbReference type="Google" id="ProtNLM"/>
    </source>
</evidence>
<feature type="repeat" description="WD" evidence="3">
    <location>
        <begin position="48"/>
        <end position="89"/>
    </location>
</feature>
<dbReference type="PROSITE" id="PS00678">
    <property type="entry name" value="WD_REPEATS_1"/>
    <property type="match status" value="1"/>
</dbReference>
<feature type="repeat" description="WD" evidence="3">
    <location>
        <begin position="569"/>
        <end position="610"/>
    </location>
</feature>
<name>A0A1R2AN43_9CILI</name>
<sequence>MILDEVQKNQEATIILSNSLRGKEKFLESIQKTEDKIDALEKKYNLCIRGHQYRITKLILTHDMQYLFSYSMDQNLKFWDIKKNRQVSTQYLDEAETLEVCQSYKYIIITKNTKYFILKPSIPEIYRKKLKECSQVQSTKSSNLSTNEDIKEVSTLIKELKLNCHLPLVCIALSKNKKYAVVGSFNRTIRIFNMIKRCQKQVFPGHNTSITSIAISFDKRYLISASCDGVLLSWYIENSQQMSYAIYEKSISAVAIAQNNSCVVLASNMHIIKMNFNLVEIIRINIDYIIQNIEIATNKNRIILYITDSHFGYIKELDLTTLKSMLKLKLDFKGKFIRLTNDFNFGVVGYTNKLWFWKISKNEFRIANVTRIKSLSLIQNDKCLICTTKDKVFQFLIASKKSKTHFTCPKDFSICKVSLDQTLAICHNHDSTCIFNIPKNKKIAEFTSTIISNIVISHNSKFLIISKKDHHFSLFDLEKETFQIFEDLSKPINFVIFHNDDFFVSISSDSMDIWNIKKLKIDTKIAKYFGPCNCLALSKDDRILAYGTSYNKICISIWDLRNNSHKGLLFGHKGFINIICLSDDCSYVVSGSCDKDIMVWDLKKMSLEYILKGHISYAASIVLSQDNSTLYSGSIGGLIRVWDLTKKEEAYEIFDFQNEVSINMWRNYPELNDLHEWEESQFNSLVS</sequence>
<dbReference type="Proteomes" id="UP000187209">
    <property type="component" value="Unassembled WGS sequence"/>
</dbReference>
<accession>A0A1R2AN43</accession>
<keyword evidence="5" id="KW-1185">Reference proteome</keyword>
<dbReference type="SUPFAM" id="SSF50998">
    <property type="entry name" value="Quinoprotein alcohol dehydrogenase-like"/>
    <property type="match status" value="1"/>
</dbReference>
<gene>
    <name evidence="4" type="ORF">SteCoe_37380</name>
</gene>
<dbReference type="EMBL" id="MPUH01001875">
    <property type="protein sequence ID" value="OMJ65953.1"/>
    <property type="molecule type" value="Genomic_DNA"/>
</dbReference>
<organism evidence="4 5">
    <name type="scientific">Stentor coeruleus</name>
    <dbReference type="NCBI Taxonomy" id="5963"/>
    <lineage>
        <taxon>Eukaryota</taxon>
        <taxon>Sar</taxon>
        <taxon>Alveolata</taxon>
        <taxon>Ciliophora</taxon>
        <taxon>Postciliodesmatophora</taxon>
        <taxon>Heterotrichea</taxon>
        <taxon>Heterotrichida</taxon>
        <taxon>Stentoridae</taxon>
        <taxon>Stentor</taxon>
    </lineage>
</organism>
<evidence type="ECO:0000256" key="1">
    <source>
        <dbReference type="ARBA" id="ARBA00022574"/>
    </source>
</evidence>
<dbReference type="InterPro" id="IPR019775">
    <property type="entry name" value="WD40_repeat_CS"/>
</dbReference>